<dbReference type="Gene3D" id="3.40.50.2000">
    <property type="entry name" value="Glycogen Phosphorylase B"/>
    <property type="match status" value="2"/>
</dbReference>
<feature type="domain" description="Glycosyl transferase family 1" evidence="1">
    <location>
        <begin position="177"/>
        <end position="335"/>
    </location>
</feature>
<organism evidence="3 4">
    <name type="scientific">Salinadaptatus halalkaliphilus</name>
    <dbReference type="NCBI Taxonomy" id="2419781"/>
    <lineage>
        <taxon>Archaea</taxon>
        <taxon>Methanobacteriati</taxon>
        <taxon>Methanobacteriota</taxon>
        <taxon>Stenosarchaea group</taxon>
        <taxon>Halobacteria</taxon>
        <taxon>Halobacteriales</taxon>
        <taxon>Natrialbaceae</taxon>
        <taxon>Salinadaptatus</taxon>
    </lineage>
</organism>
<evidence type="ECO:0000313" key="4">
    <source>
        <dbReference type="Proteomes" id="UP000318864"/>
    </source>
</evidence>
<dbReference type="PANTHER" id="PTHR45947:SF3">
    <property type="entry name" value="SULFOQUINOVOSYL TRANSFERASE SQD2"/>
    <property type="match status" value="1"/>
</dbReference>
<gene>
    <name evidence="3" type="ORF">D8Y22_09695</name>
</gene>
<evidence type="ECO:0000259" key="1">
    <source>
        <dbReference type="Pfam" id="PF00534"/>
    </source>
</evidence>
<reference evidence="3 4" key="1">
    <citation type="submission" date="2018-10" db="EMBL/GenBank/DDBJ databases">
        <title>Natronolimnobius sp. XQ-INN 246 isolated from Inner Mongolia Autonomous Region of China.</title>
        <authorList>
            <person name="Xue Q."/>
        </authorList>
    </citation>
    <scope>NUCLEOTIDE SEQUENCE [LARGE SCALE GENOMIC DNA]</scope>
    <source>
        <strain evidence="3 4">XQ-INN 246</strain>
    </source>
</reference>
<dbReference type="InterPro" id="IPR050194">
    <property type="entry name" value="Glycosyltransferase_grp1"/>
</dbReference>
<dbReference type="Pfam" id="PF00534">
    <property type="entry name" value="Glycos_transf_1"/>
    <property type="match status" value="1"/>
</dbReference>
<protein>
    <submittedName>
        <fullName evidence="3">Glycosyltransferase</fullName>
    </submittedName>
</protein>
<dbReference type="SUPFAM" id="SSF53756">
    <property type="entry name" value="UDP-Glycosyltransferase/glycogen phosphorylase"/>
    <property type="match status" value="1"/>
</dbReference>
<keyword evidence="3" id="KW-0808">Transferase</keyword>
<feature type="domain" description="Glycosyltransferase subfamily 4-like N-terminal" evidence="2">
    <location>
        <begin position="13"/>
        <end position="165"/>
    </location>
</feature>
<dbReference type="OrthoDB" id="132546at2157"/>
<dbReference type="Proteomes" id="UP000318864">
    <property type="component" value="Unassembled WGS sequence"/>
</dbReference>
<sequence>MKVCHIIDTLSAGGAEHMVLNITKKLNDDDIDNSVCYLNDPATLQPEFETAGGEVIKLSEHGMYHPITIWMLYRELKRKNPDILHTHLPASTIIGRIVGRLAKVPVIVSTQHNITDAYSDRSMFLERVTRSLDSKTVPVSESVLNTMRRSVDNDFQVIYNGVDVESFSDLSNDYLIQTHDIEPNDTVLLNVGRYVPQKSQAHLIDAMNEITSVRSDVHLLIVGWGDLEDELRSKVESHDLEDFVTITGFVKDITDYYRNADIFISSSRYEGLPVTLLEAMAAKLPIVGTNVPGTSEVIEDQSSGELVEYGDIDRMAEECIKLLDETRREEYAERAFDRVTNEFSIDTTVNEYLGLYNQLVDVETTSEL</sequence>
<dbReference type="AlphaFoldDB" id="A0A4S3TS48"/>
<dbReference type="InterPro" id="IPR001296">
    <property type="entry name" value="Glyco_trans_1"/>
</dbReference>
<comment type="caution">
    <text evidence="3">The sequence shown here is derived from an EMBL/GenBank/DDBJ whole genome shotgun (WGS) entry which is preliminary data.</text>
</comment>
<dbReference type="Pfam" id="PF13439">
    <property type="entry name" value="Glyco_transf_4"/>
    <property type="match status" value="1"/>
</dbReference>
<evidence type="ECO:0000259" key="2">
    <source>
        <dbReference type="Pfam" id="PF13439"/>
    </source>
</evidence>
<proteinExistence type="predicted"/>
<dbReference type="RefSeq" id="WP_141464485.1">
    <property type="nucleotide sequence ID" value="NZ_RBZW01000021.1"/>
</dbReference>
<dbReference type="InterPro" id="IPR028098">
    <property type="entry name" value="Glyco_trans_4-like_N"/>
</dbReference>
<dbReference type="EMBL" id="RBZW01000021">
    <property type="protein sequence ID" value="THE65438.1"/>
    <property type="molecule type" value="Genomic_DNA"/>
</dbReference>
<evidence type="ECO:0000313" key="3">
    <source>
        <dbReference type="EMBL" id="THE65438.1"/>
    </source>
</evidence>
<dbReference type="GO" id="GO:0016758">
    <property type="term" value="F:hexosyltransferase activity"/>
    <property type="evidence" value="ECO:0007669"/>
    <property type="project" value="TreeGrafter"/>
</dbReference>
<dbReference type="PANTHER" id="PTHR45947">
    <property type="entry name" value="SULFOQUINOVOSYL TRANSFERASE SQD2"/>
    <property type="match status" value="1"/>
</dbReference>
<name>A0A4S3TS48_9EURY</name>
<keyword evidence="4" id="KW-1185">Reference proteome</keyword>
<accession>A0A4S3TS48</accession>